<dbReference type="PANTHER" id="PTHR45833:SF1">
    <property type="entry name" value="METHIONINE SYNTHASE"/>
    <property type="match status" value="1"/>
</dbReference>
<accession>A0A511NCU0</accession>
<evidence type="ECO:0000256" key="8">
    <source>
        <dbReference type="ARBA" id="ARBA00022603"/>
    </source>
</evidence>
<dbReference type="InterPro" id="IPR036589">
    <property type="entry name" value="HCY_dom_sf"/>
</dbReference>
<keyword evidence="16" id="KW-0170">Cobalt</keyword>
<evidence type="ECO:0000256" key="10">
    <source>
        <dbReference type="ARBA" id="ARBA00022628"/>
    </source>
</evidence>
<dbReference type="InterPro" id="IPR003726">
    <property type="entry name" value="HCY_dom"/>
</dbReference>
<protein>
    <recommendedName>
        <fullName evidence="7">Methionine synthase</fullName>
        <ecNumber evidence="6">2.1.1.13</ecNumber>
    </recommendedName>
    <alternativeName>
        <fullName evidence="18">5-methyltetrahydrofolate--homocysteine methyltransferase</fullName>
    </alternativeName>
</protein>
<comment type="similarity">
    <text evidence="5">Belongs to the vitamin-B12 dependent methionine synthase family.</text>
</comment>
<evidence type="ECO:0000256" key="16">
    <source>
        <dbReference type="ARBA" id="ARBA00023285"/>
    </source>
</evidence>
<evidence type="ECO:0000256" key="7">
    <source>
        <dbReference type="ARBA" id="ARBA00013998"/>
    </source>
</evidence>
<dbReference type="AlphaFoldDB" id="A0A511NCU0"/>
<dbReference type="Proteomes" id="UP000321245">
    <property type="component" value="Unassembled WGS sequence"/>
</dbReference>
<comment type="caution">
    <text evidence="21">The sequence shown here is derived from an EMBL/GenBank/DDBJ whole genome shotgun (WGS) entry which is preliminary data.</text>
</comment>
<comment type="function">
    <text evidence="17">Catalyzes the transfer of a methyl group from methyl-cobalamin to homocysteine, yielding enzyme-bound cob(I)alamin and methionine. Subsequently, remethylates the cofactor using methyltetrahydrofolate.</text>
</comment>
<keyword evidence="8 19" id="KW-0489">Methyltransferase</keyword>
<keyword evidence="13 19" id="KW-0479">Metal-binding</keyword>
<dbReference type="GO" id="GO:0046653">
    <property type="term" value="P:tetrahydrofolate metabolic process"/>
    <property type="evidence" value="ECO:0007669"/>
    <property type="project" value="TreeGrafter"/>
</dbReference>
<dbReference type="GO" id="GO:0050667">
    <property type="term" value="P:homocysteine metabolic process"/>
    <property type="evidence" value="ECO:0007669"/>
    <property type="project" value="TreeGrafter"/>
</dbReference>
<dbReference type="SUPFAM" id="SSF82282">
    <property type="entry name" value="Homocysteine S-methyltransferase"/>
    <property type="match status" value="1"/>
</dbReference>
<comment type="cofactor">
    <cofactor evidence="3">
        <name>methylcob(III)alamin</name>
        <dbReference type="ChEBI" id="CHEBI:28115"/>
    </cofactor>
</comment>
<keyword evidence="10" id="KW-0846">Cobalamin</keyword>
<comment type="pathway">
    <text evidence="4">Amino-acid biosynthesis; L-methionine biosynthesis via de novo pathway; L-methionine from L-homocysteine (MetH route): step 1/1.</text>
</comment>
<evidence type="ECO:0000256" key="6">
    <source>
        <dbReference type="ARBA" id="ARBA00012032"/>
    </source>
</evidence>
<dbReference type="PANTHER" id="PTHR45833">
    <property type="entry name" value="METHIONINE SYNTHASE"/>
    <property type="match status" value="1"/>
</dbReference>
<keyword evidence="11 19" id="KW-0808">Transferase</keyword>
<feature type="binding site" evidence="19">
    <location>
        <position position="350"/>
    </location>
    <ligand>
        <name>Zn(2+)</name>
        <dbReference type="ChEBI" id="CHEBI:29105"/>
    </ligand>
</feature>
<dbReference type="EMBL" id="BJXC01000002">
    <property type="protein sequence ID" value="GEM50633.1"/>
    <property type="molecule type" value="Genomic_DNA"/>
</dbReference>
<dbReference type="GO" id="GO:0032259">
    <property type="term" value="P:methylation"/>
    <property type="evidence" value="ECO:0007669"/>
    <property type="project" value="UniProtKB-KW"/>
</dbReference>
<keyword evidence="9" id="KW-0028">Amino-acid biosynthesis</keyword>
<reference evidence="21 22" key="1">
    <citation type="submission" date="2019-07" db="EMBL/GenBank/DDBJ databases">
        <title>Whole genome shotgun sequence of Empedobacter brevis NBRC 14943.</title>
        <authorList>
            <person name="Hosoyama A."/>
            <person name="Uohara A."/>
            <person name="Ohji S."/>
            <person name="Ichikawa N."/>
        </authorList>
    </citation>
    <scope>NUCLEOTIDE SEQUENCE [LARGE SCALE GENOMIC DNA]</scope>
    <source>
        <strain evidence="21 22">NBRC 14943</strain>
    </source>
</reference>
<dbReference type="GO" id="GO:0008705">
    <property type="term" value="F:methionine synthase activity"/>
    <property type="evidence" value="ECO:0007669"/>
    <property type="project" value="UniProtKB-EC"/>
</dbReference>
<evidence type="ECO:0000256" key="19">
    <source>
        <dbReference type="PROSITE-ProRule" id="PRU00333"/>
    </source>
</evidence>
<name>A0A511NCU0_9FLAO</name>
<dbReference type="PROSITE" id="PS50970">
    <property type="entry name" value="HCY"/>
    <property type="match status" value="1"/>
</dbReference>
<evidence type="ECO:0000259" key="20">
    <source>
        <dbReference type="PROSITE" id="PS50970"/>
    </source>
</evidence>
<feature type="binding site" evidence="19">
    <location>
        <position position="349"/>
    </location>
    <ligand>
        <name>Zn(2+)</name>
        <dbReference type="ChEBI" id="CHEBI:29105"/>
    </ligand>
</feature>
<evidence type="ECO:0000256" key="18">
    <source>
        <dbReference type="ARBA" id="ARBA00031040"/>
    </source>
</evidence>
<evidence type="ECO:0000256" key="14">
    <source>
        <dbReference type="ARBA" id="ARBA00022833"/>
    </source>
</evidence>
<comment type="cofactor">
    <cofactor evidence="2 19">
        <name>Zn(2+)</name>
        <dbReference type="ChEBI" id="CHEBI:29105"/>
    </cofactor>
</comment>
<evidence type="ECO:0000256" key="4">
    <source>
        <dbReference type="ARBA" id="ARBA00005178"/>
    </source>
</evidence>
<keyword evidence="22" id="KW-1185">Reference proteome</keyword>
<evidence type="ECO:0000256" key="12">
    <source>
        <dbReference type="ARBA" id="ARBA00022691"/>
    </source>
</evidence>
<evidence type="ECO:0000256" key="17">
    <source>
        <dbReference type="ARBA" id="ARBA00025552"/>
    </source>
</evidence>
<keyword evidence="14 19" id="KW-0862">Zinc</keyword>
<dbReference type="GO" id="GO:0031419">
    <property type="term" value="F:cobalamin binding"/>
    <property type="evidence" value="ECO:0007669"/>
    <property type="project" value="UniProtKB-KW"/>
</dbReference>
<organism evidence="21 22">
    <name type="scientific">Empedobacter brevis NBRC 14943 = ATCC 43319</name>
    <dbReference type="NCBI Taxonomy" id="1218108"/>
    <lineage>
        <taxon>Bacteria</taxon>
        <taxon>Pseudomonadati</taxon>
        <taxon>Bacteroidota</taxon>
        <taxon>Flavobacteriia</taxon>
        <taxon>Flavobacteriales</taxon>
        <taxon>Weeksellaceae</taxon>
        <taxon>Empedobacter</taxon>
    </lineage>
</organism>
<evidence type="ECO:0000256" key="2">
    <source>
        <dbReference type="ARBA" id="ARBA00001947"/>
    </source>
</evidence>
<dbReference type="InterPro" id="IPR050554">
    <property type="entry name" value="Met_Synthase/Corrinoid"/>
</dbReference>
<evidence type="ECO:0000313" key="21">
    <source>
        <dbReference type="EMBL" id="GEM50633.1"/>
    </source>
</evidence>
<evidence type="ECO:0000256" key="5">
    <source>
        <dbReference type="ARBA" id="ARBA00010398"/>
    </source>
</evidence>
<evidence type="ECO:0000313" key="22">
    <source>
        <dbReference type="Proteomes" id="UP000321245"/>
    </source>
</evidence>
<feature type="binding site" evidence="19">
    <location>
        <position position="286"/>
    </location>
    <ligand>
        <name>Zn(2+)</name>
        <dbReference type="ChEBI" id="CHEBI:29105"/>
    </ligand>
</feature>
<feature type="domain" description="Hcy-binding" evidence="20">
    <location>
        <begin position="46"/>
        <end position="364"/>
    </location>
</feature>
<evidence type="ECO:0000256" key="15">
    <source>
        <dbReference type="ARBA" id="ARBA00023167"/>
    </source>
</evidence>
<evidence type="ECO:0000256" key="9">
    <source>
        <dbReference type="ARBA" id="ARBA00022605"/>
    </source>
</evidence>
<dbReference type="EC" id="2.1.1.13" evidence="6"/>
<evidence type="ECO:0000256" key="13">
    <source>
        <dbReference type="ARBA" id="ARBA00022723"/>
    </source>
</evidence>
<dbReference type="GO" id="GO:0046872">
    <property type="term" value="F:metal ion binding"/>
    <property type="evidence" value="ECO:0007669"/>
    <property type="project" value="UniProtKB-KW"/>
</dbReference>
<dbReference type="GO" id="GO:0005829">
    <property type="term" value="C:cytosol"/>
    <property type="evidence" value="ECO:0007669"/>
    <property type="project" value="TreeGrafter"/>
</dbReference>
<dbReference type="FunFam" id="3.20.20.330:FF:000001">
    <property type="entry name" value="Methionine synthase"/>
    <property type="match status" value="1"/>
</dbReference>
<comment type="catalytic activity">
    <reaction evidence="1">
        <text>(6S)-5-methyl-5,6,7,8-tetrahydrofolate + L-homocysteine = (6S)-5,6,7,8-tetrahydrofolate + L-methionine</text>
        <dbReference type="Rhea" id="RHEA:11172"/>
        <dbReference type="ChEBI" id="CHEBI:18608"/>
        <dbReference type="ChEBI" id="CHEBI:57453"/>
        <dbReference type="ChEBI" id="CHEBI:57844"/>
        <dbReference type="ChEBI" id="CHEBI:58199"/>
        <dbReference type="EC" id="2.1.1.13"/>
    </reaction>
</comment>
<keyword evidence="15" id="KW-0486">Methionine biosynthesis</keyword>
<evidence type="ECO:0000256" key="3">
    <source>
        <dbReference type="ARBA" id="ARBA00001956"/>
    </source>
</evidence>
<dbReference type="Pfam" id="PF02574">
    <property type="entry name" value="S-methyl_trans"/>
    <property type="match status" value="1"/>
</dbReference>
<dbReference type="Gene3D" id="3.20.20.330">
    <property type="entry name" value="Homocysteine-binding-like domain"/>
    <property type="match status" value="1"/>
</dbReference>
<gene>
    <name evidence="21" type="ORF">EB1_04230</name>
</gene>
<dbReference type="STRING" id="1218108.GCA_000382425_00575"/>
<evidence type="ECO:0000256" key="11">
    <source>
        <dbReference type="ARBA" id="ARBA00022679"/>
    </source>
</evidence>
<sequence>MKKDGGIRPVDILATQSKVGCYILLKTEKDKELLHHSSHKVFKKIRMKLNDILKKRIVILDGAMGTMIQKHNLQEEHYRGERFKDFHTSLKGNNDLLVLTQPHIIKDIHREYLAAGADLIETNTFNANIISMIDYDMVDLVDELNAEAVRLAKEACEEFSTPDKPRFVVGSLGPTNKTASISPQVNDPSYRDIDFDTLANVYYRQAKTMLEAGADILLVETIFDTLNAKAAFFGIQDAIDKTGIDVPLMASGTITDKSGRTLSGQTTEAFLISLEHIDLLSVGLNCALGATDLIPYLEVLAEKAPFYVSAYPNAGLPNAFGGYDETPEMMRDFVKPFLEKKLVNILGGCCGTTPEHIKLMAELAKDYEPRKISEECQV</sequence>
<evidence type="ECO:0000256" key="1">
    <source>
        <dbReference type="ARBA" id="ARBA00001700"/>
    </source>
</evidence>
<proteinExistence type="inferred from homology"/>
<keyword evidence="12" id="KW-0949">S-adenosyl-L-methionine</keyword>